<keyword evidence="2" id="KW-1185">Reference proteome</keyword>
<organism evidence="1 2">
    <name type="scientific">Penicillium citrinum</name>
    <dbReference type="NCBI Taxonomy" id="5077"/>
    <lineage>
        <taxon>Eukaryota</taxon>
        <taxon>Fungi</taxon>
        <taxon>Dikarya</taxon>
        <taxon>Ascomycota</taxon>
        <taxon>Pezizomycotina</taxon>
        <taxon>Eurotiomycetes</taxon>
        <taxon>Eurotiomycetidae</taxon>
        <taxon>Eurotiales</taxon>
        <taxon>Aspergillaceae</taxon>
        <taxon>Penicillium</taxon>
    </lineage>
</organism>
<dbReference type="GeneID" id="81379934"/>
<dbReference type="AlphaFoldDB" id="A0A9W9TXZ9"/>
<accession>A0A9W9TXZ9</accession>
<evidence type="ECO:0000313" key="1">
    <source>
        <dbReference type="EMBL" id="KAJ5243520.1"/>
    </source>
</evidence>
<comment type="caution">
    <text evidence="1">The sequence shown here is derived from an EMBL/GenBank/DDBJ whole genome shotgun (WGS) entry which is preliminary data.</text>
</comment>
<dbReference type="InterPro" id="IPR053037">
    <property type="entry name" value="Pericyclase_pydY-like"/>
</dbReference>
<reference evidence="1" key="1">
    <citation type="submission" date="2022-11" db="EMBL/GenBank/DDBJ databases">
        <authorList>
            <person name="Petersen C."/>
        </authorList>
    </citation>
    <scope>NUCLEOTIDE SEQUENCE</scope>
    <source>
        <strain evidence="1">IBT 23319</strain>
    </source>
</reference>
<protein>
    <submittedName>
        <fullName evidence="1">Uncharacterized protein</fullName>
    </submittedName>
</protein>
<proteinExistence type="predicted"/>
<dbReference type="EMBL" id="JAPQKT010000001">
    <property type="protein sequence ID" value="KAJ5243520.1"/>
    <property type="molecule type" value="Genomic_DNA"/>
</dbReference>
<gene>
    <name evidence="1" type="ORF">N7469_001847</name>
</gene>
<evidence type="ECO:0000313" key="2">
    <source>
        <dbReference type="Proteomes" id="UP001147733"/>
    </source>
</evidence>
<dbReference type="Proteomes" id="UP001147733">
    <property type="component" value="Unassembled WGS sequence"/>
</dbReference>
<sequence length="212" mass="23932">MAAPIFKDIPNLEGIWSLVSSETRQYTGLQFMKKKNRKLSNDPDEMFELQGVPWVVRKALKYASLSLNISQTTSIPDLSEKHADDVGGNKTPVTTLHVKQTVSPGNFDSEGSYSVNGEAKEYSLPIFGNVSIQLRYMDAMEISDEVLQQKLFEDSSSKTVIDELAQNSTKGWNVRVIWGFEVIDGRRYLTRNVVTSKNEKSVNVRMVYDFHG</sequence>
<dbReference type="PANTHER" id="PTHR38115">
    <property type="entry name" value="LIPOCALIN-LIKE DOMAIN-CONTAINING PROTEIN"/>
    <property type="match status" value="1"/>
</dbReference>
<dbReference type="PANTHER" id="PTHR38115:SF1">
    <property type="entry name" value="LIPOCALIN-LIKE DOMAIN-CONTAINING PROTEIN"/>
    <property type="match status" value="1"/>
</dbReference>
<name>A0A9W9TXZ9_PENCI</name>
<dbReference type="RefSeq" id="XP_056506524.1">
    <property type="nucleotide sequence ID" value="XM_056640767.1"/>
</dbReference>
<reference evidence="1" key="2">
    <citation type="journal article" date="2023" name="IMA Fungus">
        <title>Comparative genomic study of the Penicillium genus elucidates a diverse pangenome and 15 lateral gene transfer events.</title>
        <authorList>
            <person name="Petersen C."/>
            <person name="Sorensen T."/>
            <person name="Nielsen M.R."/>
            <person name="Sondergaard T.E."/>
            <person name="Sorensen J.L."/>
            <person name="Fitzpatrick D.A."/>
            <person name="Frisvad J.C."/>
            <person name="Nielsen K.L."/>
        </authorList>
    </citation>
    <scope>NUCLEOTIDE SEQUENCE</scope>
    <source>
        <strain evidence="1">IBT 23319</strain>
    </source>
</reference>
<dbReference type="OrthoDB" id="425354at2759"/>